<feature type="domain" description="Plastocyanin-like" evidence="3">
    <location>
        <begin position="40"/>
        <end position="109"/>
    </location>
</feature>
<dbReference type="GO" id="GO:0005507">
    <property type="term" value="F:copper ion binding"/>
    <property type="evidence" value="ECO:0007669"/>
    <property type="project" value="InterPro"/>
</dbReference>
<accession>A0A822YT37</accession>
<dbReference type="EMBL" id="DUZY01000003">
    <property type="protein sequence ID" value="DAD33966.1"/>
    <property type="molecule type" value="Genomic_DNA"/>
</dbReference>
<sequence length="127" mass="14797">MHYQRVGIRLLLWYVFFTLILAPTVDARISHYKREVKYEFKSPDYYKKLAITINWRTPGPTIQAQQGDTIIVELKNGLVTENVTIHWHGIRQIGTPWMDGIEGVTQCPILLVRSGGRSYGRRRLQNQ</sequence>
<evidence type="ECO:0000313" key="5">
    <source>
        <dbReference type="Proteomes" id="UP000607653"/>
    </source>
</evidence>
<comment type="caution">
    <text evidence="4">The sequence shown here is derived from an EMBL/GenBank/DDBJ whole genome shotgun (WGS) entry which is preliminary data.</text>
</comment>
<keyword evidence="5" id="KW-1185">Reference proteome</keyword>
<dbReference type="PANTHER" id="PTHR11709">
    <property type="entry name" value="MULTI-COPPER OXIDASE"/>
    <property type="match status" value="1"/>
</dbReference>
<dbReference type="Gene3D" id="2.60.40.420">
    <property type="entry name" value="Cupredoxins - blue copper proteins"/>
    <property type="match status" value="1"/>
</dbReference>
<protein>
    <recommendedName>
        <fullName evidence="3">Plastocyanin-like domain-containing protein</fullName>
    </recommendedName>
</protein>
<dbReference type="InterPro" id="IPR011707">
    <property type="entry name" value="Cu-oxidase-like_N"/>
</dbReference>
<evidence type="ECO:0000259" key="3">
    <source>
        <dbReference type="Pfam" id="PF07732"/>
    </source>
</evidence>
<evidence type="ECO:0000313" key="4">
    <source>
        <dbReference type="EMBL" id="DAD33966.1"/>
    </source>
</evidence>
<dbReference type="SUPFAM" id="SSF49503">
    <property type="entry name" value="Cupredoxins"/>
    <property type="match status" value="1"/>
</dbReference>
<dbReference type="Proteomes" id="UP000607653">
    <property type="component" value="Unassembled WGS sequence"/>
</dbReference>
<gene>
    <name evidence="4" type="ORF">HUJ06_012817</name>
</gene>
<feature type="chain" id="PRO_5032295306" description="Plastocyanin-like domain-containing protein" evidence="2">
    <location>
        <begin position="28"/>
        <end position="127"/>
    </location>
</feature>
<dbReference type="InterPro" id="IPR008972">
    <property type="entry name" value="Cupredoxin"/>
</dbReference>
<dbReference type="PANTHER" id="PTHR11709:SF218">
    <property type="entry name" value="L-ASCORBATE OXIDASE"/>
    <property type="match status" value="1"/>
</dbReference>
<dbReference type="Pfam" id="PF07732">
    <property type="entry name" value="Cu-oxidase_3"/>
    <property type="match status" value="1"/>
</dbReference>
<evidence type="ECO:0000256" key="2">
    <source>
        <dbReference type="SAM" id="SignalP"/>
    </source>
</evidence>
<comment type="similarity">
    <text evidence="1">Belongs to the multicopper oxidase family.</text>
</comment>
<organism evidence="4 5">
    <name type="scientific">Nelumbo nucifera</name>
    <name type="common">Sacred lotus</name>
    <dbReference type="NCBI Taxonomy" id="4432"/>
    <lineage>
        <taxon>Eukaryota</taxon>
        <taxon>Viridiplantae</taxon>
        <taxon>Streptophyta</taxon>
        <taxon>Embryophyta</taxon>
        <taxon>Tracheophyta</taxon>
        <taxon>Spermatophyta</taxon>
        <taxon>Magnoliopsida</taxon>
        <taxon>Proteales</taxon>
        <taxon>Nelumbonaceae</taxon>
        <taxon>Nelumbo</taxon>
    </lineage>
</organism>
<name>A0A822YT37_NELNU</name>
<keyword evidence="2" id="KW-0732">Signal</keyword>
<proteinExistence type="inferred from homology"/>
<evidence type="ECO:0000256" key="1">
    <source>
        <dbReference type="ARBA" id="ARBA00010609"/>
    </source>
</evidence>
<dbReference type="InterPro" id="IPR045087">
    <property type="entry name" value="Cu-oxidase_fam"/>
</dbReference>
<dbReference type="AlphaFoldDB" id="A0A822YT37"/>
<reference evidence="4 5" key="1">
    <citation type="journal article" date="2020" name="Mol. Biol. Evol.">
        <title>Distinct Expression and Methylation Patterns for Genes with Different Fates following a Single Whole-Genome Duplication in Flowering Plants.</title>
        <authorList>
            <person name="Shi T."/>
            <person name="Rahmani R.S."/>
            <person name="Gugger P.F."/>
            <person name="Wang M."/>
            <person name="Li H."/>
            <person name="Zhang Y."/>
            <person name="Li Z."/>
            <person name="Wang Q."/>
            <person name="Van de Peer Y."/>
            <person name="Marchal K."/>
            <person name="Chen J."/>
        </authorList>
    </citation>
    <scope>NUCLEOTIDE SEQUENCE [LARGE SCALE GENOMIC DNA]</scope>
    <source>
        <tissue evidence="4">Leaf</tissue>
    </source>
</reference>
<feature type="signal peptide" evidence="2">
    <location>
        <begin position="1"/>
        <end position="27"/>
    </location>
</feature>